<organism evidence="2 3">
    <name type="scientific">Subtercola lobariae</name>
    <dbReference type="NCBI Taxonomy" id="1588641"/>
    <lineage>
        <taxon>Bacteria</taxon>
        <taxon>Bacillati</taxon>
        <taxon>Actinomycetota</taxon>
        <taxon>Actinomycetes</taxon>
        <taxon>Micrococcales</taxon>
        <taxon>Microbacteriaceae</taxon>
        <taxon>Subtercola</taxon>
    </lineage>
</organism>
<dbReference type="RefSeq" id="WP_203585900.1">
    <property type="nucleotide sequence ID" value="NZ_BMGP01000003.1"/>
</dbReference>
<dbReference type="PANTHER" id="PTHR43162:SF1">
    <property type="entry name" value="PRESTALK A DIFFERENTIATION PROTEIN A"/>
    <property type="match status" value="1"/>
</dbReference>
<feature type="domain" description="NmrA-like" evidence="1">
    <location>
        <begin position="4"/>
        <end position="236"/>
    </location>
</feature>
<dbReference type="Gene3D" id="3.90.25.10">
    <property type="entry name" value="UDP-galactose 4-epimerase, domain 1"/>
    <property type="match status" value="1"/>
</dbReference>
<dbReference type="SUPFAM" id="SSF51735">
    <property type="entry name" value="NAD(P)-binding Rossmann-fold domains"/>
    <property type="match status" value="1"/>
</dbReference>
<dbReference type="EMBL" id="BMGP01000003">
    <property type="protein sequence ID" value="GGF27905.1"/>
    <property type="molecule type" value="Genomic_DNA"/>
</dbReference>
<evidence type="ECO:0000313" key="3">
    <source>
        <dbReference type="Proteomes" id="UP000598775"/>
    </source>
</evidence>
<dbReference type="InterPro" id="IPR008030">
    <property type="entry name" value="NmrA-like"/>
</dbReference>
<evidence type="ECO:0000313" key="2">
    <source>
        <dbReference type="EMBL" id="GGF27905.1"/>
    </source>
</evidence>
<proteinExistence type="predicted"/>
<protein>
    <submittedName>
        <fullName evidence="2">Nucleotide-diphosphate-sugar epimerase</fullName>
    </submittedName>
</protein>
<reference evidence="2 3" key="1">
    <citation type="journal article" date="2014" name="Int. J. Syst. Evol. Microbiol.">
        <title>Complete genome sequence of Corynebacterium casei LMG S-19264T (=DSM 44701T), isolated from a smear-ripened cheese.</title>
        <authorList>
            <consortium name="US DOE Joint Genome Institute (JGI-PGF)"/>
            <person name="Walter F."/>
            <person name="Albersmeier A."/>
            <person name="Kalinowski J."/>
            <person name="Ruckert C."/>
        </authorList>
    </citation>
    <scope>NUCLEOTIDE SEQUENCE [LARGE SCALE GENOMIC DNA]</scope>
    <source>
        <strain evidence="2 3">CGMCC 1.12976</strain>
    </source>
</reference>
<dbReference type="InterPro" id="IPR051604">
    <property type="entry name" value="Ergot_Alk_Oxidoreductase"/>
</dbReference>
<gene>
    <name evidence="2" type="ORF">GCM10011399_21500</name>
</gene>
<evidence type="ECO:0000259" key="1">
    <source>
        <dbReference type="Pfam" id="PF05368"/>
    </source>
</evidence>
<name>A0A917B7M8_9MICO</name>
<comment type="caution">
    <text evidence="2">The sequence shown here is derived from an EMBL/GenBank/DDBJ whole genome shotgun (WGS) entry which is preliminary data.</text>
</comment>
<keyword evidence="3" id="KW-1185">Reference proteome</keyword>
<dbReference type="AlphaFoldDB" id="A0A917B7M8"/>
<dbReference type="InterPro" id="IPR036291">
    <property type="entry name" value="NAD(P)-bd_dom_sf"/>
</dbReference>
<dbReference type="Pfam" id="PF05368">
    <property type="entry name" value="NmrA"/>
    <property type="match status" value="1"/>
</dbReference>
<dbReference type="Proteomes" id="UP000598775">
    <property type="component" value="Unassembled WGS sequence"/>
</dbReference>
<sequence>MILVTTAGKVGTQTALTLARSGHDVRVLVRDPQRHEILKDAGAELVEGDLADTVSVAAAVDGVDTVVLVSLAIPDQELRVIECAAATSVGFIVKATSKASADSPIARRRGQSEIEAGLIASGIPHALLRSNAYMQNFLALAPAIATGHLASSAGAGRVGFIDARDVGDVAAAIATAPESHLAKTYWLTGPELLTYGDVAAIFADALDHPVTFATRTRAEDEAAMIEAGVPPTIATQNAQAFSLIADGDAEWLSSDAANLLGRPALSFRAFAADYRPAFAVAH</sequence>
<dbReference type="Gene3D" id="3.40.50.720">
    <property type="entry name" value="NAD(P)-binding Rossmann-like Domain"/>
    <property type="match status" value="1"/>
</dbReference>
<dbReference type="PANTHER" id="PTHR43162">
    <property type="match status" value="1"/>
</dbReference>
<accession>A0A917B7M8</accession>